<keyword evidence="6 7" id="KW-0472">Membrane</keyword>
<organism evidence="8 9">
    <name type="scientific">Carboxydothermus islandicus</name>
    <dbReference type="NCBI Taxonomy" id="661089"/>
    <lineage>
        <taxon>Bacteria</taxon>
        <taxon>Bacillati</taxon>
        <taxon>Bacillota</taxon>
        <taxon>Clostridia</taxon>
        <taxon>Thermoanaerobacterales</taxon>
        <taxon>Thermoanaerobacteraceae</taxon>
        <taxon>Carboxydothermus</taxon>
    </lineage>
</organism>
<keyword evidence="4 7" id="KW-0812">Transmembrane</keyword>
<dbReference type="PANTHER" id="PTHR43663:SF1">
    <property type="entry name" value="CHROMATE TRANSPORTER"/>
    <property type="match status" value="1"/>
</dbReference>
<comment type="subcellular location">
    <subcellularLocation>
        <location evidence="1">Cell membrane</location>
        <topology evidence="1">Multi-pass membrane protein</topology>
    </subcellularLocation>
</comment>
<dbReference type="InterPro" id="IPR003370">
    <property type="entry name" value="Chromate_transpt"/>
</dbReference>
<reference evidence="9" key="1">
    <citation type="submission" date="2016-12" db="EMBL/GenBank/DDBJ databases">
        <title>Draft Genome Sequences od Carboxydothermus pertinax and islandicus, Hydrogenogenic Carboxydotrophic Bacteria.</title>
        <authorList>
            <person name="Fukuyama Y."/>
            <person name="Ohmae K."/>
            <person name="Yoneda Y."/>
            <person name="Yoshida T."/>
            <person name="Sako Y."/>
        </authorList>
    </citation>
    <scope>NUCLEOTIDE SEQUENCE [LARGE SCALE GENOMIC DNA]</scope>
    <source>
        <strain evidence="9">SET</strain>
    </source>
</reference>
<keyword evidence="9" id="KW-1185">Reference proteome</keyword>
<protein>
    <submittedName>
        <fullName evidence="8">Chromate transporter</fullName>
    </submittedName>
</protein>
<dbReference type="EMBL" id="BDJL01000007">
    <property type="protein sequence ID" value="GAV24384.1"/>
    <property type="molecule type" value="Genomic_DNA"/>
</dbReference>
<dbReference type="PANTHER" id="PTHR43663">
    <property type="entry name" value="CHROMATE TRANSPORT PROTEIN-RELATED"/>
    <property type="match status" value="1"/>
</dbReference>
<keyword evidence="5 7" id="KW-1133">Transmembrane helix</keyword>
<evidence type="ECO:0000256" key="3">
    <source>
        <dbReference type="ARBA" id="ARBA00022475"/>
    </source>
</evidence>
<sequence>MQSIINLFLAFLKVGAFSFGGAYSLIPIIEREVVENYRWLTKDEFMEVLGISQAIPGAISAKFATYTGYKVAGIIGVVVANIGNILPPVLLMLSLIGILFKIGHHPLTKSFLKGVKYGTFAMVLGFGVSMLLKTSFAVKGYIIAVLVFTAVAFFNFDPALTIVGAGILGIILFK</sequence>
<name>A0A1L8CZS6_9THEO</name>
<feature type="transmembrane region" description="Helical" evidence="7">
    <location>
        <begin position="7"/>
        <end position="29"/>
    </location>
</feature>
<keyword evidence="3" id="KW-1003">Cell membrane</keyword>
<gene>
    <name evidence="8" type="ORF">ciss_03170</name>
</gene>
<proteinExistence type="inferred from homology"/>
<evidence type="ECO:0000313" key="9">
    <source>
        <dbReference type="Proteomes" id="UP000187338"/>
    </source>
</evidence>
<comment type="similarity">
    <text evidence="2">Belongs to the chromate ion transporter (CHR) (TC 2.A.51) family.</text>
</comment>
<feature type="transmembrane region" description="Helical" evidence="7">
    <location>
        <begin position="71"/>
        <end position="96"/>
    </location>
</feature>
<dbReference type="Proteomes" id="UP000187338">
    <property type="component" value="Unassembled WGS sequence"/>
</dbReference>
<dbReference type="STRING" id="661089.ciss_03170"/>
<dbReference type="Pfam" id="PF02417">
    <property type="entry name" value="Chromate_transp"/>
    <property type="match status" value="1"/>
</dbReference>
<feature type="transmembrane region" description="Helical" evidence="7">
    <location>
        <begin position="142"/>
        <end position="173"/>
    </location>
</feature>
<dbReference type="GO" id="GO:0015109">
    <property type="term" value="F:chromate transmembrane transporter activity"/>
    <property type="evidence" value="ECO:0007669"/>
    <property type="project" value="InterPro"/>
</dbReference>
<evidence type="ECO:0000256" key="4">
    <source>
        <dbReference type="ARBA" id="ARBA00022692"/>
    </source>
</evidence>
<evidence type="ECO:0000256" key="2">
    <source>
        <dbReference type="ARBA" id="ARBA00005262"/>
    </source>
</evidence>
<dbReference type="AlphaFoldDB" id="A0A1L8CZS6"/>
<comment type="caution">
    <text evidence="8">The sequence shown here is derived from an EMBL/GenBank/DDBJ whole genome shotgun (WGS) entry which is preliminary data.</text>
</comment>
<evidence type="ECO:0000313" key="8">
    <source>
        <dbReference type="EMBL" id="GAV24384.1"/>
    </source>
</evidence>
<evidence type="ECO:0000256" key="6">
    <source>
        <dbReference type="ARBA" id="ARBA00023136"/>
    </source>
</evidence>
<evidence type="ECO:0000256" key="1">
    <source>
        <dbReference type="ARBA" id="ARBA00004651"/>
    </source>
</evidence>
<feature type="transmembrane region" description="Helical" evidence="7">
    <location>
        <begin position="117"/>
        <end position="136"/>
    </location>
</feature>
<evidence type="ECO:0000256" key="7">
    <source>
        <dbReference type="SAM" id="Phobius"/>
    </source>
</evidence>
<dbReference type="GO" id="GO:0005886">
    <property type="term" value="C:plasma membrane"/>
    <property type="evidence" value="ECO:0007669"/>
    <property type="project" value="UniProtKB-SubCell"/>
</dbReference>
<evidence type="ECO:0000256" key="5">
    <source>
        <dbReference type="ARBA" id="ARBA00022989"/>
    </source>
</evidence>
<accession>A0A1L8CZS6</accession>
<dbReference type="InterPro" id="IPR052518">
    <property type="entry name" value="CHR_Transporter"/>
</dbReference>
<dbReference type="RefSeq" id="WP_075864588.1">
    <property type="nucleotide sequence ID" value="NZ_BDJL01000007.1"/>
</dbReference>